<keyword evidence="1" id="KW-0472">Membrane</keyword>
<protein>
    <submittedName>
        <fullName evidence="2">Uncharacterized protein</fullName>
    </submittedName>
</protein>
<sequence length="51" mass="6320">CMRKLWRQWSFSLWGLLVSCFYFRFVLPLLRHQTGLDRDVTMMAILIFFEF</sequence>
<feature type="transmembrane region" description="Helical" evidence="1">
    <location>
        <begin position="12"/>
        <end position="30"/>
    </location>
</feature>
<dbReference type="AlphaFoldDB" id="A0A5N6DEG8"/>
<evidence type="ECO:0000313" key="3">
    <source>
        <dbReference type="Proteomes" id="UP000326532"/>
    </source>
</evidence>
<dbReference type="Proteomes" id="UP000326532">
    <property type="component" value="Unassembled WGS sequence"/>
</dbReference>
<organism evidence="2 3">
    <name type="scientific">Aspergillus parasiticus</name>
    <dbReference type="NCBI Taxonomy" id="5067"/>
    <lineage>
        <taxon>Eukaryota</taxon>
        <taxon>Fungi</taxon>
        <taxon>Dikarya</taxon>
        <taxon>Ascomycota</taxon>
        <taxon>Pezizomycotina</taxon>
        <taxon>Eurotiomycetes</taxon>
        <taxon>Eurotiomycetidae</taxon>
        <taxon>Eurotiales</taxon>
        <taxon>Aspergillaceae</taxon>
        <taxon>Aspergillus</taxon>
        <taxon>Aspergillus subgen. Circumdati</taxon>
    </lineage>
</organism>
<reference evidence="2 3" key="1">
    <citation type="submission" date="2019-04" db="EMBL/GenBank/DDBJ databases">
        <title>Fungal friends and foes A comparative genomics study of 23 Aspergillus species from section Flavi.</title>
        <authorList>
            <consortium name="DOE Joint Genome Institute"/>
            <person name="Kjaerbolling I."/>
            <person name="Vesth T.C."/>
            <person name="Frisvad J.C."/>
            <person name="Nybo J.L."/>
            <person name="Theobald S."/>
            <person name="Kildgaard S."/>
            <person name="Petersen T.I."/>
            <person name="Kuo A."/>
            <person name="Sato A."/>
            <person name="Lyhne E.K."/>
            <person name="Kogle M.E."/>
            <person name="Wiebenga A."/>
            <person name="Kun R.S."/>
            <person name="Lubbers R.J."/>
            <person name="Makela M.R."/>
            <person name="Barry K."/>
            <person name="Chovatia M."/>
            <person name="Clum A."/>
            <person name="Daum C."/>
            <person name="Haridas S."/>
            <person name="He G."/>
            <person name="LaButti K."/>
            <person name="Lipzen A."/>
            <person name="Mondo S."/>
            <person name="Pangilinan J."/>
            <person name="Riley R."/>
            <person name="Salamov A."/>
            <person name="Simmons B.A."/>
            <person name="Magnuson J.K."/>
            <person name="Henrissat B."/>
            <person name="Mortensen U.H."/>
            <person name="Larsen T.O."/>
            <person name="De vries R.P."/>
            <person name="Grigoriev I.V."/>
            <person name="Machida M."/>
            <person name="Baker S.E."/>
            <person name="Andersen M.R."/>
        </authorList>
    </citation>
    <scope>NUCLEOTIDE SEQUENCE [LARGE SCALE GENOMIC DNA]</scope>
    <source>
        <strain evidence="2 3">CBS 117618</strain>
    </source>
</reference>
<dbReference type="EMBL" id="ML734991">
    <property type="protein sequence ID" value="KAB8203468.1"/>
    <property type="molecule type" value="Genomic_DNA"/>
</dbReference>
<evidence type="ECO:0000313" key="2">
    <source>
        <dbReference type="EMBL" id="KAB8203468.1"/>
    </source>
</evidence>
<keyword evidence="1" id="KW-0812">Transmembrane</keyword>
<keyword evidence="3" id="KW-1185">Reference proteome</keyword>
<dbReference type="VEuPathDB" id="FungiDB:BDV34DRAFT_199250"/>
<keyword evidence="1" id="KW-1133">Transmembrane helix</keyword>
<proteinExistence type="predicted"/>
<accession>A0A5N6DEG8</accession>
<evidence type="ECO:0000256" key="1">
    <source>
        <dbReference type="SAM" id="Phobius"/>
    </source>
</evidence>
<gene>
    <name evidence="2" type="ORF">BDV34DRAFT_199250</name>
</gene>
<feature type="non-terminal residue" evidence="2">
    <location>
        <position position="1"/>
    </location>
</feature>
<name>A0A5N6DEG8_ASPPA</name>